<organism evidence="1 2">
    <name type="scientific">Solea senegalensis</name>
    <name type="common">Senegalese sole</name>
    <dbReference type="NCBI Taxonomy" id="28829"/>
    <lineage>
        <taxon>Eukaryota</taxon>
        <taxon>Metazoa</taxon>
        <taxon>Chordata</taxon>
        <taxon>Craniata</taxon>
        <taxon>Vertebrata</taxon>
        <taxon>Euteleostomi</taxon>
        <taxon>Actinopterygii</taxon>
        <taxon>Neopterygii</taxon>
        <taxon>Teleostei</taxon>
        <taxon>Neoteleostei</taxon>
        <taxon>Acanthomorphata</taxon>
        <taxon>Carangaria</taxon>
        <taxon>Pleuronectiformes</taxon>
        <taxon>Pleuronectoidei</taxon>
        <taxon>Soleidae</taxon>
        <taxon>Solea</taxon>
    </lineage>
</organism>
<comment type="caution">
    <text evidence="1">The sequence shown here is derived from an EMBL/GenBank/DDBJ whole genome shotgun (WGS) entry which is preliminary data.</text>
</comment>
<gene>
    <name evidence="1" type="ORF">JOB18_009898</name>
</gene>
<evidence type="ECO:0000313" key="1">
    <source>
        <dbReference type="EMBL" id="KAG7501927.1"/>
    </source>
</evidence>
<name>A0AAV6RCE9_SOLSE</name>
<dbReference type="EMBL" id="JAGKHQ010000012">
    <property type="protein sequence ID" value="KAG7501927.1"/>
    <property type="molecule type" value="Genomic_DNA"/>
</dbReference>
<proteinExistence type="predicted"/>
<reference evidence="1 2" key="1">
    <citation type="journal article" date="2021" name="Sci. Rep.">
        <title>Chromosome anchoring in Senegalese sole (Solea senegalensis) reveals sex-associated markers and genome rearrangements in flatfish.</title>
        <authorList>
            <person name="Guerrero-Cozar I."/>
            <person name="Gomez-Garrido J."/>
            <person name="Berbel C."/>
            <person name="Martinez-Blanch J.F."/>
            <person name="Alioto T."/>
            <person name="Claros M.G."/>
            <person name="Gagnaire P.A."/>
            <person name="Manchado M."/>
        </authorList>
    </citation>
    <scope>NUCLEOTIDE SEQUENCE [LARGE SCALE GENOMIC DNA]</scope>
    <source>
        <strain evidence="1">Sse05_10M</strain>
    </source>
</reference>
<evidence type="ECO:0000313" key="2">
    <source>
        <dbReference type="Proteomes" id="UP000693946"/>
    </source>
</evidence>
<dbReference type="AlphaFoldDB" id="A0AAV6RCE9"/>
<accession>A0AAV6RCE9</accession>
<sequence length="107" mass="12376">MTTRTVVLKSCFIKSEMHQTRRRKYLFYINRRIKPKCRKRGVCITGRRVTADTAQNTCNNYSYKHANTQHPPGEGAASARQSWLYGQVMLCLKSQSAAVPRRNRTLL</sequence>
<dbReference type="Proteomes" id="UP000693946">
    <property type="component" value="Linkage Group LG2"/>
</dbReference>
<keyword evidence="2" id="KW-1185">Reference proteome</keyword>
<protein>
    <submittedName>
        <fullName evidence="1">Uncharacterized protein</fullName>
    </submittedName>
</protein>